<dbReference type="InterPro" id="IPR036128">
    <property type="entry name" value="Plus3-like_sf"/>
</dbReference>
<dbReference type="Proteomes" id="UP000636800">
    <property type="component" value="Unassembled WGS sequence"/>
</dbReference>
<evidence type="ECO:0000313" key="4">
    <source>
        <dbReference type="Proteomes" id="UP000636800"/>
    </source>
</evidence>
<feature type="compositionally biased region" description="Basic and acidic residues" evidence="1">
    <location>
        <begin position="305"/>
        <end position="314"/>
    </location>
</feature>
<dbReference type="PANTHER" id="PTHR38940:SF4">
    <property type="entry name" value="OS01G0775100 PROTEIN"/>
    <property type="match status" value="1"/>
</dbReference>
<feature type="region of interest" description="Disordered" evidence="1">
    <location>
        <begin position="273"/>
        <end position="314"/>
    </location>
</feature>
<gene>
    <name evidence="3" type="ORF">HPP92_018440</name>
</gene>
<feature type="compositionally biased region" description="Basic and acidic residues" evidence="1">
    <location>
        <begin position="280"/>
        <end position="298"/>
    </location>
</feature>
<organism evidence="3 4">
    <name type="scientific">Vanilla planifolia</name>
    <name type="common">Vanilla</name>
    <dbReference type="NCBI Taxonomy" id="51239"/>
    <lineage>
        <taxon>Eukaryota</taxon>
        <taxon>Viridiplantae</taxon>
        <taxon>Streptophyta</taxon>
        <taxon>Embryophyta</taxon>
        <taxon>Tracheophyta</taxon>
        <taxon>Spermatophyta</taxon>
        <taxon>Magnoliopsida</taxon>
        <taxon>Liliopsida</taxon>
        <taxon>Asparagales</taxon>
        <taxon>Orchidaceae</taxon>
        <taxon>Vanilloideae</taxon>
        <taxon>Vanilleae</taxon>
        <taxon>Vanilla</taxon>
    </lineage>
</organism>
<dbReference type="SMART" id="SM00719">
    <property type="entry name" value="Plus3"/>
    <property type="match status" value="1"/>
</dbReference>
<reference evidence="3 4" key="1">
    <citation type="journal article" date="2020" name="Nat. Food">
        <title>A phased Vanilla planifolia genome enables genetic improvement of flavour and production.</title>
        <authorList>
            <person name="Hasing T."/>
            <person name="Tang H."/>
            <person name="Brym M."/>
            <person name="Khazi F."/>
            <person name="Huang T."/>
            <person name="Chambers A.H."/>
        </authorList>
    </citation>
    <scope>NUCLEOTIDE SEQUENCE [LARGE SCALE GENOMIC DNA]</scope>
    <source>
        <tissue evidence="3">Leaf</tissue>
    </source>
</reference>
<dbReference type="OrthoDB" id="60033at2759"/>
<comment type="caution">
    <text evidence="3">The sequence shown here is derived from an EMBL/GenBank/DDBJ whole genome shotgun (WGS) entry which is preliminary data.</text>
</comment>
<dbReference type="PANTHER" id="PTHR38940">
    <property type="entry name" value="PLUS3 DOMAIN-CONTAINING PROTEIN"/>
    <property type="match status" value="1"/>
</dbReference>
<accession>A0A835Q9T5</accession>
<evidence type="ECO:0000259" key="2">
    <source>
        <dbReference type="SMART" id="SM00719"/>
    </source>
</evidence>
<dbReference type="InterPro" id="IPR004343">
    <property type="entry name" value="Plus-3_dom"/>
</dbReference>
<keyword evidence="4" id="KW-1185">Reference proteome</keyword>
<evidence type="ECO:0000313" key="3">
    <source>
        <dbReference type="EMBL" id="KAG0466860.1"/>
    </source>
</evidence>
<dbReference type="SUPFAM" id="SSF159042">
    <property type="entry name" value="Plus3-like"/>
    <property type="match status" value="1"/>
</dbReference>
<name>A0A835Q9T5_VANPL</name>
<sequence>MGKSNGSCWISSSLRDMSELTRAKISAPKCSNNLAEKKASLMWSTESFDKVAWKHFPHQGEASDYKDASECKLSSVKLESHVQDKDCKVTLLSSPRSVNGSYGGMQYFSNKDGQEAKAEAEMDRDCDEKEHDMHFPLPIGCQLNVFKPETNFINEQDLNTDAHNLPARQTFVKRSEEFTRMYNHDSTCLNVVPSYQDAVLAKDTATAIVNSQLISRSTESGSNMDITRAYIEKKEMKLPHRNWLGLFAYTDNSYANQSKNRKCKEPIMCNADDNGSTSNRRKDGHDHSDYVSSEEMRLTLKRTRSHESEQEKFTIGKRLKRHGSGSWSTSLTRQGESSFMNWVAAITNGLIGPSQVMPLKWVQHPGQRVTRGSVLREDKVDVRFSHESKGFKSIFQAMYYHGSNAGSSKGNYIGKKAELVALNGPLKVDKRNDVSCCVHEERLEFDSHSCVAAARLTFGNLNKEDICNETVNFGNVGLAPHDDCTNSYDNVLAIQKSLWVARLSRKLTSPELEPMQCSNYADLAVQKSLDGADHNLHCEKVHTIIENKLAQYNSERIETNEHEGSKQVPSTFTKRLGSLEHCKTLGFANDGINADKFCFYCGMSNHSVKCSDAVVIGPKDYVKSMPLHNKIRNASCFCLQRFQIDQWTSAYSNLSSKRSNFSSNATATMDKNHQIGSFTTDDEANVLLSKDVQRDYQFIHESGAPQKESIEAKTNLLICSKLRSYKNESADHCGNDLHMNGIEDSTNAKKVQDTPLCFWKNKFLDCQPSCELKGIFLAVRKLRLSRNDITRLMKSSKGFNIGGLFLRLRLGKPDKGLGGTGYHVACINGTSTYTVRSRFISNHDFEEHELKAWWLGKLRDGGRIPSKEELNDKLQMRIKLGF</sequence>
<dbReference type="EMBL" id="JADCNL010000009">
    <property type="protein sequence ID" value="KAG0466860.1"/>
    <property type="molecule type" value="Genomic_DNA"/>
</dbReference>
<dbReference type="AlphaFoldDB" id="A0A835Q9T5"/>
<feature type="domain" description="Plus3" evidence="2">
    <location>
        <begin position="776"/>
        <end position="859"/>
    </location>
</feature>
<dbReference type="GO" id="GO:0003677">
    <property type="term" value="F:DNA binding"/>
    <property type="evidence" value="ECO:0007669"/>
    <property type="project" value="InterPro"/>
</dbReference>
<proteinExistence type="predicted"/>
<evidence type="ECO:0000256" key="1">
    <source>
        <dbReference type="SAM" id="MobiDB-lite"/>
    </source>
</evidence>
<dbReference type="Gene3D" id="3.90.70.200">
    <property type="entry name" value="Plus-3 domain"/>
    <property type="match status" value="1"/>
</dbReference>
<protein>
    <recommendedName>
        <fullName evidence="2">Plus3 domain-containing protein</fullName>
    </recommendedName>
</protein>